<evidence type="ECO:0000256" key="1">
    <source>
        <dbReference type="SAM" id="Phobius"/>
    </source>
</evidence>
<name>A0A1H6FJ84_THEAL</name>
<dbReference type="RefSeq" id="WP_093115604.1">
    <property type="nucleotide sequence ID" value="NZ_FNWJ01000001.1"/>
</dbReference>
<organism evidence="2 3">
    <name type="scientific">Thermoleophilum album</name>
    <dbReference type="NCBI Taxonomy" id="29539"/>
    <lineage>
        <taxon>Bacteria</taxon>
        <taxon>Bacillati</taxon>
        <taxon>Actinomycetota</taxon>
        <taxon>Thermoleophilia</taxon>
        <taxon>Thermoleophilales</taxon>
        <taxon>Thermoleophilaceae</taxon>
        <taxon>Thermoleophilum</taxon>
    </lineage>
</organism>
<accession>A0A1H6FJ84</accession>
<feature type="transmembrane region" description="Helical" evidence="1">
    <location>
        <begin position="57"/>
        <end position="81"/>
    </location>
</feature>
<evidence type="ECO:0000313" key="2">
    <source>
        <dbReference type="EMBL" id="SEH10462.1"/>
    </source>
</evidence>
<keyword evidence="1" id="KW-1133">Transmembrane helix</keyword>
<proteinExistence type="predicted"/>
<keyword evidence="3" id="KW-1185">Reference proteome</keyword>
<sequence>MQALALVSSALIAGIPVVAVAPVPAIGFVLQMAALGTAIGSVVALRAKRRNPDTDTWAITTAWASLGLVIGTVAVAITALAA</sequence>
<gene>
    <name evidence="2" type="ORF">SAMN02745716_0315</name>
</gene>
<protein>
    <submittedName>
        <fullName evidence="2">Uncharacterized protein</fullName>
    </submittedName>
</protein>
<dbReference type="AlphaFoldDB" id="A0A1H6FJ84"/>
<dbReference type="Proteomes" id="UP000222056">
    <property type="component" value="Unassembled WGS sequence"/>
</dbReference>
<keyword evidence="1" id="KW-0472">Membrane</keyword>
<dbReference type="EMBL" id="FNWJ01000001">
    <property type="protein sequence ID" value="SEH10462.1"/>
    <property type="molecule type" value="Genomic_DNA"/>
</dbReference>
<reference evidence="3" key="1">
    <citation type="submission" date="2016-10" db="EMBL/GenBank/DDBJ databases">
        <authorList>
            <person name="Varghese N."/>
            <person name="Submissions S."/>
        </authorList>
    </citation>
    <scope>NUCLEOTIDE SEQUENCE [LARGE SCALE GENOMIC DNA]</scope>
    <source>
        <strain evidence="3">ATCC 35263</strain>
    </source>
</reference>
<evidence type="ECO:0000313" key="3">
    <source>
        <dbReference type="Proteomes" id="UP000222056"/>
    </source>
</evidence>
<keyword evidence="1" id="KW-0812">Transmembrane</keyword>